<dbReference type="Gene3D" id="6.10.250.980">
    <property type="match status" value="1"/>
</dbReference>
<feature type="compositionally biased region" description="Basic and acidic residues" evidence="6">
    <location>
        <begin position="55"/>
        <end position="70"/>
    </location>
</feature>
<dbReference type="GO" id="GO:0006355">
    <property type="term" value="P:regulation of DNA-templated transcription"/>
    <property type="evidence" value="ECO:0007669"/>
    <property type="project" value="InterPro"/>
</dbReference>
<name>A0A8S1D5Y2_9INSE</name>
<dbReference type="Proteomes" id="UP000494165">
    <property type="component" value="Unassembled WGS sequence"/>
</dbReference>
<dbReference type="Pfam" id="PF07527">
    <property type="entry name" value="Hairy_orange"/>
    <property type="match status" value="1"/>
</dbReference>
<dbReference type="InterPro" id="IPR050370">
    <property type="entry name" value="HES_HEY"/>
</dbReference>
<dbReference type="CDD" id="cd11410">
    <property type="entry name" value="bHLH_O_HES"/>
    <property type="match status" value="1"/>
</dbReference>
<keyword evidence="5" id="KW-0539">Nucleus</keyword>
<feature type="compositionally biased region" description="Polar residues" evidence="6">
    <location>
        <begin position="1"/>
        <end position="19"/>
    </location>
</feature>
<feature type="region of interest" description="Disordered" evidence="6">
    <location>
        <begin position="1"/>
        <end position="72"/>
    </location>
</feature>
<keyword evidence="10" id="KW-1185">Reference proteome</keyword>
<dbReference type="InterPro" id="IPR003650">
    <property type="entry name" value="Orange_dom"/>
</dbReference>
<dbReference type="SMART" id="SM00353">
    <property type="entry name" value="HLH"/>
    <property type="match status" value="1"/>
</dbReference>
<dbReference type="Pfam" id="PF00010">
    <property type="entry name" value="HLH"/>
    <property type="match status" value="1"/>
</dbReference>
<keyword evidence="4" id="KW-0804">Transcription</keyword>
<comment type="subcellular location">
    <subcellularLocation>
        <location evidence="1">Nucleus</location>
    </subcellularLocation>
</comment>
<dbReference type="Gene3D" id="4.10.280.10">
    <property type="entry name" value="Helix-loop-helix DNA-binding domain"/>
    <property type="match status" value="1"/>
</dbReference>
<dbReference type="GO" id="GO:0003677">
    <property type="term" value="F:DNA binding"/>
    <property type="evidence" value="ECO:0007669"/>
    <property type="project" value="UniProtKB-KW"/>
</dbReference>
<evidence type="ECO:0000256" key="6">
    <source>
        <dbReference type="SAM" id="MobiDB-lite"/>
    </source>
</evidence>
<dbReference type="GO" id="GO:0005634">
    <property type="term" value="C:nucleus"/>
    <property type="evidence" value="ECO:0007669"/>
    <property type="project" value="UniProtKB-SubCell"/>
</dbReference>
<accession>A0A8S1D5Y2</accession>
<keyword evidence="2" id="KW-0805">Transcription regulation</keyword>
<gene>
    <name evidence="9" type="ORF">CLODIP_2_CD03690</name>
</gene>
<evidence type="ECO:0000256" key="1">
    <source>
        <dbReference type="ARBA" id="ARBA00004123"/>
    </source>
</evidence>
<dbReference type="PROSITE" id="PS50888">
    <property type="entry name" value="BHLH"/>
    <property type="match status" value="1"/>
</dbReference>
<evidence type="ECO:0008006" key="11">
    <source>
        <dbReference type="Google" id="ProtNLM"/>
    </source>
</evidence>
<dbReference type="GO" id="GO:0046983">
    <property type="term" value="F:protein dimerization activity"/>
    <property type="evidence" value="ECO:0007669"/>
    <property type="project" value="InterPro"/>
</dbReference>
<evidence type="ECO:0000313" key="9">
    <source>
        <dbReference type="EMBL" id="CAB3373277.1"/>
    </source>
</evidence>
<protein>
    <recommendedName>
        <fullName evidence="11">BHLH domain-containing protein</fullName>
    </recommendedName>
</protein>
<feature type="domain" description="Orange" evidence="8">
    <location>
        <begin position="135"/>
        <end position="168"/>
    </location>
</feature>
<evidence type="ECO:0000256" key="4">
    <source>
        <dbReference type="ARBA" id="ARBA00023163"/>
    </source>
</evidence>
<reference evidence="9 10" key="1">
    <citation type="submission" date="2020-04" db="EMBL/GenBank/DDBJ databases">
        <authorList>
            <person name="Alioto T."/>
            <person name="Alioto T."/>
            <person name="Gomez Garrido J."/>
        </authorList>
    </citation>
    <scope>NUCLEOTIDE SEQUENCE [LARGE SCALE GENOMIC DNA]</scope>
</reference>
<dbReference type="SUPFAM" id="SSF158457">
    <property type="entry name" value="Orange domain-like"/>
    <property type="match status" value="1"/>
</dbReference>
<evidence type="ECO:0000256" key="2">
    <source>
        <dbReference type="ARBA" id="ARBA00023015"/>
    </source>
</evidence>
<proteinExistence type="predicted"/>
<evidence type="ECO:0000256" key="5">
    <source>
        <dbReference type="ARBA" id="ARBA00023242"/>
    </source>
</evidence>
<evidence type="ECO:0000256" key="3">
    <source>
        <dbReference type="ARBA" id="ARBA00023125"/>
    </source>
</evidence>
<organism evidence="9 10">
    <name type="scientific">Cloeon dipterum</name>
    <dbReference type="NCBI Taxonomy" id="197152"/>
    <lineage>
        <taxon>Eukaryota</taxon>
        <taxon>Metazoa</taxon>
        <taxon>Ecdysozoa</taxon>
        <taxon>Arthropoda</taxon>
        <taxon>Hexapoda</taxon>
        <taxon>Insecta</taxon>
        <taxon>Pterygota</taxon>
        <taxon>Palaeoptera</taxon>
        <taxon>Ephemeroptera</taxon>
        <taxon>Pisciforma</taxon>
        <taxon>Baetidae</taxon>
        <taxon>Cloeon</taxon>
    </lineage>
</organism>
<sequence length="359" mass="39415">MVSAANSVSNPNDSSSQEANAPASEAQIAPTDTAPKPPLKSTVVDGGLNNKTNKRRTENRRSTKPVMEKKRRERMNNALSQLKRILLDYSPQKDPRHAKLEKADVLELTVRHVKELHQKVRMAETLMENGVGDKFLAGYQHCIREVQRFLDSYEVVDPKMKNALLAAVKYESKMRVSRSTPPRPMKTPSPLAAATPLAAAALRGIPCYEHLLPPRPMVSQSPDTHIQAAPASLNGLRLTPTLLPNGDFALVIPASQARSINYTTAVPCSPSPTCTVSSPFSASSTPPPLYYNGLLQHAMTPPQHAMTPPQHAMTPPGLPLGLPPVNLNLSVQARPIFRFNSPLQEKPLPLVKRAWQPWF</sequence>
<dbReference type="InterPro" id="IPR011598">
    <property type="entry name" value="bHLH_dom"/>
</dbReference>
<dbReference type="EMBL" id="CADEPI010000083">
    <property type="protein sequence ID" value="CAB3373277.1"/>
    <property type="molecule type" value="Genomic_DNA"/>
</dbReference>
<dbReference type="OrthoDB" id="6085656at2759"/>
<feature type="domain" description="BHLH" evidence="7">
    <location>
        <begin position="59"/>
        <end position="116"/>
    </location>
</feature>
<dbReference type="SUPFAM" id="SSF47459">
    <property type="entry name" value="HLH, helix-loop-helix DNA-binding domain"/>
    <property type="match status" value="1"/>
</dbReference>
<dbReference type="AlphaFoldDB" id="A0A8S1D5Y2"/>
<evidence type="ECO:0000259" key="7">
    <source>
        <dbReference type="PROSITE" id="PS50888"/>
    </source>
</evidence>
<dbReference type="PROSITE" id="PS51054">
    <property type="entry name" value="ORANGE"/>
    <property type="match status" value="1"/>
</dbReference>
<dbReference type="PANTHER" id="PTHR10985">
    <property type="entry name" value="BASIC HELIX-LOOP-HELIX TRANSCRIPTION FACTOR, HES-RELATED"/>
    <property type="match status" value="1"/>
</dbReference>
<evidence type="ECO:0000313" key="10">
    <source>
        <dbReference type="Proteomes" id="UP000494165"/>
    </source>
</evidence>
<dbReference type="InterPro" id="IPR036638">
    <property type="entry name" value="HLH_DNA-bd_sf"/>
</dbReference>
<keyword evidence="3" id="KW-0238">DNA-binding</keyword>
<comment type="caution">
    <text evidence="9">The sequence shown here is derived from an EMBL/GenBank/DDBJ whole genome shotgun (WGS) entry which is preliminary data.</text>
</comment>
<evidence type="ECO:0000259" key="8">
    <source>
        <dbReference type="PROSITE" id="PS51054"/>
    </source>
</evidence>